<keyword evidence="4 7" id="KW-0812">Transmembrane</keyword>
<feature type="domain" description="Prepilin type IV endopeptidase peptidase" evidence="8">
    <location>
        <begin position="124"/>
        <end position="232"/>
    </location>
</feature>
<evidence type="ECO:0000256" key="4">
    <source>
        <dbReference type="ARBA" id="ARBA00022692"/>
    </source>
</evidence>
<evidence type="ECO:0000256" key="2">
    <source>
        <dbReference type="ARBA" id="ARBA00005801"/>
    </source>
</evidence>
<reference evidence="10 11" key="1">
    <citation type="journal article" date="2016" name="Nat. Commun.">
        <title>Thousands of microbial genomes shed light on interconnected biogeochemical processes in an aquifer system.</title>
        <authorList>
            <person name="Anantharaman K."/>
            <person name="Brown C.T."/>
            <person name="Hug L.A."/>
            <person name="Sharon I."/>
            <person name="Castelle C.J."/>
            <person name="Probst A.J."/>
            <person name="Thomas B.C."/>
            <person name="Singh A."/>
            <person name="Wilkins M.J."/>
            <person name="Karaoz U."/>
            <person name="Brodie E.L."/>
            <person name="Williams K.H."/>
            <person name="Hubbard S.S."/>
            <person name="Banfield J.F."/>
        </authorList>
    </citation>
    <scope>NUCLEOTIDE SEQUENCE [LARGE SCALE GENOMIC DNA]</scope>
</reference>
<dbReference type="PANTHER" id="PTHR30487">
    <property type="entry name" value="TYPE 4 PREPILIN-LIKE PROTEINS LEADER PEPTIDE-PROCESSING ENZYME"/>
    <property type="match status" value="1"/>
</dbReference>
<gene>
    <name evidence="10" type="ORF">A2W54_01995</name>
</gene>
<dbReference type="Pfam" id="PF01478">
    <property type="entry name" value="Peptidase_A24"/>
    <property type="match status" value="1"/>
</dbReference>
<dbReference type="Gene3D" id="1.20.120.1220">
    <property type="match status" value="1"/>
</dbReference>
<dbReference type="InterPro" id="IPR000045">
    <property type="entry name" value="Prepilin_IV_endopep_pep"/>
</dbReference>
<dbReference type="GO" id="GO:0006465">
    <property type="term" value="P:signal peptide processing"/>
    <property type="evidence" value="ECO:0007669"/>
    <property type="project" value="TreeGrafter"/>
</dbReference>
<dbReference type="EMBL" id="MFHI01000008">
    <property type="protein sequence ID" value="OGF79230.1"/>
    <property type="molecule type" value="Genomic_DNA"/>
</dbReference>
<feature type="transmembrane region" description="Helical" evidence="7">
    <location>
        <begin position="7"/>
        <end position="25"/>
    </location>
</feature>
<proteinExistence type="inferred from homology"/>
<sequence length="272" mass="31007">MLIMESIFVFMLGAICGSFFNVLILRKNTGESVVWEGSRCLSCSHKLSFLDLIPIFGYFILRGKCRYCGSKFSAQYPLVEVFIALLALAIYLKFRVFSPYAVSFTPYGLRLMAYGGRLLFYFSAFSALFLVAAYDFRRKIIDSHFLYVFLAFSAIEAVWRWRLLAGMEYVVQDIVSAFIIALFFYLVWFFSGGRWMGRGDTDLAFVASLFLGFPLNIGMLLLSFWIGGLTGILLLLFRGNKYGLKSEIPFGPFLAAALFIAWYFGGLFSFLW</sequence>
<organism evidence="10 11">
    <name type="scientific">Candidatus Giovannonibacteria bacterium RIFCSPHIGHO2_02_43_13</name>
    <dbReference type="NCBI Taxonomy" id="1798330"/>
    <lineage>
        <taxon>Bacteria</taxon>
        <taxon>Candidatus Giovannoniibacteriota</taxon>
    </lineage>
</organism>
<feature type="transmembrane region" description="Helical" evidence="7">
    <location>
        <begin position="203"/>
        <end position="236"/>
    </location>
</feature>
<evidence type="ECO:0000313" key="10">
    <source>
        <dbReference type="EMBL" id="OGF79230.1"/>
    </source>
</evidence>
<feature type="transmembrane region" description="Helical" evidence="7">
    <location>
        <begin position="114"/>
        <end position="133"/>
    </location>
</feature>
<evidence type="ECO:0000256" key="5">
    <source>
        <dbReference type="ARBA" id="ARBA00022989"/>
    </source>
</evidence>
<feature type="transmembrane region" description="Helical" evidence="7">
    <location>
        <begin position="248"/>
        <end position="271"/>
    </location>
</feature>
<evidence type="ECO:0000256" key="1">
    <source>
        <dbReference type="ARBA" id="ARBA00004651"/>
    </source>
</evidence>
<evidence type="ECO:0000256" key="3">
    <source>
        <dbReference type="ARBA" id="ARBA00022475"/>
    </source>
</evidence>
<dbReference type="GO" id="GO:0005886">
    <property type="term" value="C:plasma membrane"/>
    <property type="evidence" value="ECO:0007669"/>
    <property type="project" value="UniProtKB-SubCell"/>
</dbReference>
<keyword evidence="3" id="KW-1003">Cell membrane</keyword>
<keyword evidence="6 7" id="KW-0472">Membrane</keyword>
<dbReference type="Pfam" id="PF06750">
    <property type="entry name" value="A24_N_bact"/>
    <property type="match status" value="1"/>
</dbReference>
<evidence type="ECO:0000256" key="7">
    <source>
        <dbReference type="SAM" id="Phobius"/>
    </source>
</evidence>
<evidence type="ECO:0000256" key="6">
    <source>
        <dbReference type="ARBA" id="ARBA00023136"/>
    </source>
</evidence>
<dbReference type="GO" id="GO:0004190">
    <property type="term" value="F:aspartic-type endopeptidase activity"/>
    <property type="evidence" value="ECO:0007669"/>
    <property type="project" value="InterPro"/>
</dbReference>
<dbReference type="PANTHER" id="PTHR30487:SF0">
    <property type="entry name" value="PREPILIN LEADER PEPTIDASE_N-METHYLTRANSFERASE-RELATED"/>
    <property type="match status" value="1"/>
</dbReference>
<evidence type="ECO:0000259" key="8">
    <source>
        <dbReference type="Pfam" id="PF01478"/>
    </source>
</evidence>
<feature type="transmembrane region" description="Helical" evidence="7">
    <location>
        <begin position="169"/>
        <end position="191"/>
    </location>
</feature>
<comment type="similarity">
    <text evidence="2">Belongs to the peptidase A24 family.</text>
</comment>
<name>A0A1F5WUA8_9BACT</name>
<feature type="transmembrane region" description="Helical" evidence="7">
    <location>
        <begin position="145"/>
        <end position="163"/>
    </location>
</feature>
<keyword evidence="5 7" id="KW-1133">Transmembrane helix</keyword>
<evidence type="ECO:0008006" key="12">
    <source>
        <dbReference type="Google" id="ProtNLM"/>
    </source>
</evidence>
<protein>
    <recommendedName>
        <fullName evidence="12">Peptidase A24A N-terminal domain-containing protein</fullName>
    </recommendedName>
</protein>
<evidence type="ECO:0000313" key="11">
    <source>
        <dbReference type="Proteomes" id="UP000178425"/>
    </source>
</evidence>
<feature type="transmembrane region" description="Helical" evidence="7">
    <location>
        <begin position="45"/>
        <end position="61"/>
    </location>
</feature>
<accession>A0A1F5WUA8</accession>
<comment type="caution">
    <text evidence="10">The sequence shown here is derived from an EMBL/GenBank/DDBJ whole genome shotgun (WGS) entry which is preliminary data.</text>
</comment>
<dbReference type="AlphaFoldDB" id="A0A1F5WUA8"/>
<dbReference type="Proteomes" id="UP000178425">
    <property type="component" value="Unassembled WGS sequence"/>
</dbReference>
<comment type="subcellular location">
    <subcellularLocation>
        <location evidence="1">Cell membrane</location>
        <topology evidence="1">Multi-pass membrane protein</topology>
    </subcellularLocation>
</comment>
<feature type="domain" description="Prepilin peptidase A24 N-terminal" evidence="9">
    <location>
        <begin position="12"/>
        <end position="94"/>
    </location>
</feature>
<evidence type="ECO:0000259" key="9">
    <source>
        <dbReference type="Pfam" id="PF06750"/>
    </source>
</evidence>
<dbReference type="InterPro" id="IPR050882">
    <property type="entry name" value="Prepilin_peptidase/N-MTase"/>
</dbReference>
<dbReference type="InterPro" id="IPR010627">
    <property type="entry name" value="Prepilin_pept_A24_N"/>
</dbReference>
<feature type="transmembrane region" description="Helical" evidence="7">
    <location>
        <begin position="73"/>
        <end position="94"/>
    </location>
</feature>